<protein>
    <recommendedName>
        <fullName evidence="3">Gag-pol polyprotein</fullName>
    </recommendedName>
</protein>
<dbReference type="Proteomes" id="UP001454036">
    <property type="component" value="Unassembled WGS sequence"/>
</dbReference>
<evidence type="ECO:0008006" key="3">
    <source>
        <dbReference type="Google" id="ProtNLM"/>
    </source>
</evidence>
<evidence type="ECO:0000313" key="2">
    <source>
        <dbReference type="Proteomes" id="UP001454036"/>
    </source>
</evidence>
<comment type="caution">
    <text evidence="1">The sequence shown here is derived from an EMBL/GenBank/DDBJ whole genome shotgun (WGS) entry which is preliminary data.</text>
</comment>
<reference evidence="1 2" key="1">
    <citation type="submission" date="2024-01" db="EMBL/GenBank/DDBJ databases">
        <title>The complete chloroplast genome sequence of Lithospermum erythrorhizon: insights into the phylogenetic relationship among Boraginaceae species and the maternal lineages of purple gromwells.</title>
        <authorList>
            <person name="Okada T."/>
            <person name="Watanabe K."/>
        </authorList>
    </citation>
    <scope>NUCLEOTIDE SEQUENCE [LARGE SCALE GENOMIC DNA]</scope>
</reference>
<name>A0AAV3NY05_LITER</name>
<sequence length="88" mass="9967">MGGKYLKVEKFTGMNSFSLWQIKVRELLKREGLWTPLVKPVPNPEAENMASLEEKAHTTLLLSLEDDIIAEFSEQDTTAGLWYKPGSL</sequence>
<accession>A0AAV3NY05</accession>
<keyword evidence="2" id="KW-1185">Reference proteome</keyword>
<organism evidence="1 2">
    <name type="scientific">Lithospermum erythrorhizon</name>
    <name type="common">Purple gromwell</name>
    <name type="synonym">Lithospermum officinale var. erythrorhizon</name>
    <dbReference type="NCBI Taxonomy" id="34254"/>
    <lineage>
        <taxon>Eukaryota</taxon>
        <taxon>Viridiplantae</taxon>
        <taxon>Streptophyta</taxon>
        <taxon>Embryophyta</taxon>
        <taxon>Tracheophyta</taxon>
        <taxon>Spermatophyta</taxon>
        <taxon>Magnoliopsida</taxon>
        <taxon>eudicotyledons</taxon>
        <taxon>Gunneridae</taxon>
        <taxon>Pentapetalae</taxon>
        <taxon>asterids</taxon>
        <taxon>lamiids</taxon>
        <taxon>Boraginales</taxon>
        <taxon>Boraginaceae</taxon>
        <taxon>Boraginoideae</taxon>
        <taxon>Lithospermeae</taxon>
        <taxon>Lithospermum</taxon>
    </lineage>
</organism>
<gene>
    <name evidence="1" type="ORF">LIER_04671</name>
</gene>
<evidence type="ECO:0000313" key="1">
    <source>
        <dbReference type="EMBL" id="GAA0144154.1"/>
    </source>
</evidence>
<dbReference type="EMBL" id="BAABME010000610">
    <property type="protein sequence ID" value="GAA0144154.1"/>
    <property type="molecule type" value="Genomic_DNA"/>
</dbReference>
<proteinExistence type="predicted"/>
<dbReference type="AlphaFoldDB" id="A0AAV3NY05"/>